<keyword evidence="1 2" id="KW-0597">Phosphoprotein</keyword>
<dbReference type="PROSITE" id="PS50110">
    <property type="entry name" value="RESPONSE_REGULATORY"/>
    <property type="match status" value="1"/>
</dbReference>
<accession>A0ABU9C2J3</accession>
<organism evidence="4 5">
    <name type="scientific">Ideonella margarita</name>
    <dbReference type="NCBI Taxonomy" id="2984191"/>
    <lineage>
        <taxon>Bacteria</taxon>
        <taxon>Pseudomonadati</taxon>
        <taxon>Pseudomonadota</taxon>
        <taxon>Betaproteobacteria</taxon>
        <taxon>Burkholderiales</taxon>
        <taxon>Sphaerotilaceae</taxon>
        <taxon>Ideonella</taxon>
    </lineage>
</organism>
<dbReference type="InterPro" id="IPR001789">
    <property type="entry name" value="Sig_transdc_resp-reg_receiver"/>
</dbReference>
<gene>
    <name evidence="4" type="ORF">AACH00_07035</name>
</gene>
<evidence type="ECO:0000259" key="3">
    <source>
        <dbReference type="PROSITE" id="PS50110"/>
    </source>
</evidence>
<dbReference type="EMBL" id="JBBUTI010000004">
    <property type="protein sequence ID" value="MEK8046090.1"/>
    <property type="molecule type" value="Genomic_DNA"/>
</dbReference>
<keyword evidence="5" id="KW-1185">Reference proteome</keyword>
<dbReference type="Pfam" id="PF00072">
    <property type="entry name" value="Response_reg"/>
    <property type="match status" value="1"/>
</dbReference>
<dbReference type="InterPro" id="IPR050595">
    <property type="entry name" value="Bact_response_regulator"/>
</dbReference>
<evidence type="ECO:0000256" key="2">
    <source>
        <dbReference type="PROSITE-ProRule" id="PRU00169"/>
    </source>
</evidence>
<name>A0ABU9C2J3_9BURK</name>
<dbReference type="InterPro" id="IPR011006">
    <property type="entry name" value="CheY-like_superfamily"/>
</dbReference>
<feature type="modified residue" description="4-aspartylphosphate" evidence="2">
    <location>
        <position position="53"/>
    </location>
</feature>
<dbReference type="RefSeq" id="WP_341398369.1">
    <property type="nucleotide sequence ID" value="NZ_JBBUTI010000004.1"/>
</dbReference>
<evidence type="ECO:0000313" key="4">
    <source>
        <dbReference type="EMBL" id="MEK8046090.1"/>
    </source>
</evidence>
<dbReference type="Gene3D" id="3.40.50.2300">
    <property type="match status" value="1"/>
</dbReference>
<feature type="domain" description="Response regulatory" evidence="3">
    <location>
        <begin position="3"/>
        <end position="118"/>
    </location>
</feature>
<proteinExistence type="predicted"/>
<dbReference type="SMART" id="SM00448">
    <property type="entry name" value="REC"/>
    <property type="match status" value="1"/>
</dbReference>
<protein>
    <submittedName>
        <fullName evidence="4">Response regulator</fullName>
    </submittedName>
</protein>
<sequence>MSTILIADDSPTMRRSIEMSLTLAGHTVVTAEDGQAALDLLNGGLRPDLLLTDIMMPRLDGLALIAAARQLLRFTPIVALTTQGQRGLRDRAKAAGATAWMIKPVGGNELLKLIAEYLGNTASVR</sequence>
<dbReference type="Proteomes" id="UP001379945">
    <property type="component" value="Unassembled WGS sequence"/>
</dbReference>
<dbReference type="PANTHER" id="PTHR44591">
    <property type="entry name" value="STRESS RESPONSE REGULATOR PROTEIN 1"/>
    <property type="match status" value="1"/>
</dbReference>
<evidence type="ECO:0000256" key="1">
    <source>
        <dbReference type="ARBA" id="ARBA00022553"/>
    </source>
</evidence>
<evidence type="ECO:0000313" key="5">
    <source>
        <dbReference type="Proteomes" id="UP001379945"/>
    </source>
</evidence>
<dbReference type="SUPFAM" id="SSF52172">
    <property type="entry name" value="CheY-like"/>
    <property type="match status" value="1"/>
</dbReference>
<dbReference type="PANTHER" id="PTHR44591:SF25">
    <property type="entry name" value="CHEMOTAXIS TWO-COMPONENT RESPONSE REGULATOR"/>
    <property type="match status" value="1"/>
</dbReference>
<comment type="caution">
    <text evidence="4">The sequence shown here is derived from an EMBL/GenBank/DDBJ whole genome shotgun (WGS) entry which is preliminary data.</text>
</comment>
<reference evidence="4 5" key="1">
    <citation type="submission" date="2024-04" db="EMBL/GenBank/DDBJ databases">
        <title>Novel species of the genus Ideonella isolated from streams.</title>
        <authorList>
            <person name="Lu H."/>
        </authorList>
    </citation>
    <scope>NUCLEOTIDE SEQUENCE [LARGE SCALE GENOMIC DNA]</scope>
    <source>
        <strain evidence="4 5">LYT19W</strain>
    </source>
</reference>